<comment type="caution">
    <text evidence="13">The sequence shown here is derived from an EMBL/GenBank/DDBJ whole genome shotgun (WGS) entry which is preliminary data.</text>
</comment>
<evidence type="ECO:0000313" key="13">
    <source>
        <dbReference type="EMBL" id="KAG6513102.1"/>
    </source>
</evidence>
<evidence type="ECO:0000256" key="7">
    <source>
        <dbReference type="PROSITE-ProRule" id="PRU00108"/>
    </source>
</evidence>
<comment type="function">
    <text evidence="9">Transcription factor.</text>
</comment>
<evidence type="ECO:0000256" key="5">
    <source>
        <dbReference type="ARBA" id="ARBA00023242"/>
    </source>
</evidence>
<feature type="domain" description="Homeobox" evidence="12">
    <location>
        <begin position="67"/>
        <end position="127"/>
    </location>
</feature>
<evidence type="ECO:0000256" key="1">
    <source>
        <dbReference type="ARBA" id="ARBA00004123"/>
    </source>
</evidence>
<organism evidence="13 14">
    <name type="scientific">Zingiber officinale</name>
    <name type="common">Ginger</name>
    <name type="synonym">Amomum zingiber</name>
    <dbReference type="NCBI Taxonomy" id="94328"/>
    <lineage>
        <taxon>Eukaryota</taxon>
        <taxon>Viridiplantae</taxon>
        <taxon>Streptophyta</taxon>
        <taxon>Embryophyta</taxon>
        <taxon>Tracheophyta</taxon>
        <taxon>Spermatophyta</taxon>
        <taxon>Magnoliopsida</taxon>
        <taxon>Liliopsida</taxon>
        <taxon>Zingiberales</taxon>
        <taxon>Zingiberaceae</taxon>
        <taxon>Zingiber</taxon>
    </lineage>
</organism>
<dbReference type="InterPro" id="IPR001356">
    <property type="entry name" value="HD"/>
</dbReference>
<proteinExistence type="inferred from homology"/>
<accession>A0A8J5GUL5</accession>
<evidence type="ECO:0000256" key="4">
    <source>
        <dbReference type="ARBA" id="ARBA00023163"/>
    </source>
</evidence>
<evidence type="ECO:0000256" key="10">
    <source>
        <dbReference type="SAM" id="Coils"/>
    </source>
</evidence>
<keyword evidence="7 8" id="KW-0371">Homeobox</keyword>
<keyword evidence="5 7" id="KW-0539">Nucleus</keyword>
<dbReference type="Proteomes" id="UP000734854">
    <property type="component" value="Unassembled WGS sequence"/>
</dbReference>
<gene>
    <name evidence="13" type="ORF">ZIOFF_023409</name>
</gene>
<dbReference type="EMBL" id="JACMSC010000007">
    <property type="protein sequence ID" value="KAG6513102.1"/>
    <property type="molecule type" value="Genomic_DNA"/>
</dbReference>
<dbReference type="SMART" id="SM00389">
    <property type="entry name" value="HOX"/>
    <property type="match status" value="1"/>
</dbReference>
<keyword evidence="2 9" id="KW-0805">Transcription regulation</keyword>
<dbReference type="GO" id="GO:0000976">
    <property type="term" value="F:transcription cis-regulatory region binding"/>
    <property type="evidence" value="ECO:0007669"/>
    <property type="project" value="UniProtKB-ARBA"/>
</dbReference>
<dbReference type="GO" id="GO:0000981">
    <property type="term" value="F:DNA-binding transcription factor activity, RNA polymerase II-specific"/>
    <property type="evidence" value="ECO:0007669"/>
    <property type="project" value="UniProtKB-UniRule"/>
</dbReference>
<dbReference type="GO" id="GO:0045893">
    <property type="term" value="P:positive regulation of DNA-templated transcription"/>
    <property type="evidence" value="ECO:0007669"/>
    <property type="project" value="TreeGrafter"/>
</dbReference>
<comment type="subcellular location">
    <subcellularLocation>
        <location evidence="1 7 8">Nucleus</location>
    </subcellularLocation>
</comment>
<keyword evidence="3 7" id="KW-0238">DNA-binding</keyword>
<evidence type="ECO:0000259" key="12">
    <source>
        <dbReference type="PROSITE" id="PS50071"/>
    </source>
</evidence>
<feature type="coiled-coil region" evidence="10">
    <location>
        <begin position="119"/>
        <end position="160"/>
    </location>
</feature>
<reference evidence="13 14" key="1">
    <citation type="submission" date="2020-08" db="EMBL/GenBank/DDBJ databases">
        <title>Plant Genome Project.</title>
        <authorList>
            <person name="Zhang R.-G."/>
        </authorList>
    </citation>
    <scope>NUCLEOTIDE SEQUENCE [LARGE SCALE GENOMIC DNA]</scope>
    <source>
        <tissue evidence="13">Rhizome</tissue>
    </source>
</reference>
<evidence type="ECO:0000256" key="8">
    <source>
        <dbReference type="RuleBase" id="RU000682"/>
    </source>
</evidence>
<dbReference type="AlphaFoldDB" id="A0A8J5GUL5"/>
<name>A0A8J5GUL5_ZINOF</name>
<dbReference type="PROSITE" id="PS00027">
    <property type="entry name" value="HOMEOBOX_1"/>
    <property type="match status" value="1"/>
</dbReference>
<evidence type="ECO:0000256" key="11">
    <source>
        <dbReference type="SAM" id="MobiDB-lite"/>
    </source>
</evidence>
<dbReference type="GO" id="GO:0005634">
    <property type="term" value="C:nucleus"/>
    <property type="evidence" value="ECO:0007669"/>
    <property type="project" value="UniProtKB-SubCell"/>
</dbReference>
<keyword evidence="14" id="KW-1185">Reference proteome</keyword>
<feature type="DNA-binding region" description="Homeobox" evidence="7">
    <location>
        <begin position="69"/>
        <end position="128"/>
    </location>
</feature>
<dbReference type="PROSITE" id="PS50071">
    <property type="entry name" value="HOMEOBOX_2"/>
    <property type="match status" value="1"/>
</dbReference>
<dbReference type="Pfam" id="PF02183">
    <property type="entry name" value="HALZ"/>
    <property type="match status" value="1"/>
</dbReference>
<dbReference type="PANTHER" id="PTHR24326:SF176">
    <property type="entry name" value="HOMEOBOX-LEUCINE ZIPPER PROTEIN ATHB-13"/>
    <property type="match status" value="1"/>
</dbReference>
<keyword evidence="4 9" id="KW-0804">Transcription</keyword>
<dbReference type="CDD" id="cd00086">
    <property type="entry name" value="homeodomain"/>
    <property type="match status" value="1"/>
</dbReference>
<dbReference type="OrthoDB" id="6159439at2759"/>
<evidence type="ECO:0000313" key="14">
    <source>
        <dbReference type="Proteomes" id="UP000734854"/>
    </source>
</evidence>
<evidence type="ECO:0000256" key="9">
    <source>
        <dbReference type="RuleBase" id="RU369038"/>
    </source>
</evidence>
<feature type="region of interest" description="Disordered" evidence="11">
    <location>
        <begin position="52"/>
        <end position="74"/>
    </location>
</feature>
<dbReference type="Pfam" id="PF00046">
    <property type="entry name" value="Homeodomain"/>
    <property type="match status" value="1"/>
</dbReference>
<dbReference type="FunFam" id="1.10.10.60:FF:000144">
    <property type="entry name" value="homeobox-leucine zipper protein ATHB-6-like"/>
    <property type="match status" value="1"/>
</dbReference>
<evidence type="ECO:0000256" key="2">
    <source>
        <dbReference type="ARBA" id="ARBA00023015"/>
    </source>
</evidence>
<keyword evidence="10" id="KW-0175">Coiled coil</keyword>
<evidence type="ECO:0000256" key="6">
    <source>
        <dbReference type="ARBA" id="ARBA00025748"/>
    </source>
</evidence>
<evidence type="ECO:0000256" key="3">
    <source>
        <dbReference type="ARBA" id="ARBA00023125"/>
    </source>
</evidence>
<dbReference type="PANTHER" id="PTHR24326">
    <property type="entry name" value="HOMEOBOX-LEUCINE ZIPPER PROTEIN"/>
    <property type="match status" value="1"/>
</dbReference>
<dbReference type="InterPro" id="IPR003106">
    <property type="entry name" value="Leu_zip_homeo"/>
</dbReference>
<protein>
    <recommendedName>
        <fullName evidence="9">Homeobox-leucine zipper protein</fullName>
    </recommendedName>
    <alternativeName>
        <fullName evidence="9">HD-ZIP protein</fullName>
    </alternativeName>
    <alternativeName>
        <fullName evidence="9">Homeodomain transcription factor</fullName>
    </alternativeName>
</protein>
<sequence length="268" mass="30376">MTYNGIPATFFPANLLLQNVPDEERRQHSVIGSQHIGLRLLPNDCAGARAEKRSCRNMEEEEVSDGDGSREKKRRLSLEQVRTLERSFELGKKLEPERKMELAAALGLQPRQVAIWFQNRRARWKTKKLEKDHEELQRQLDAIKAENESLKAHNKKLLCELLALKGKETYEPINLNKETEGSCSMKSENSSDINLVISRAPISESPSDLNQGRNFFPSYRPPSANSFKPEAAKIGGGGGGSIQEENLCHMFCSTDDQSPFWPWSDQHN</sequence>
<comment type="similarity">
    <text evidence="6 9">Belongs to the HD-ZIP homeobox family. Class I subfamily.</text>
</comment>
<dbReference type="InterPro" id="IPR045224">
    <property type="entry name" value="HDZip_class_I_plant"/>
</dbReference>
<dbReference type="InterPro" id="IPR017970">
    <property type="entry name" value="Homeobox_CS"/>
</dbReference>